<reference evidence="2" key="1">
    <citation type="submission" date="2021-11" db="EMBL/GenBank/DDBJ databases">
        <authorList>
            <consortium name="Genoscope - CEA"/>
            <person name="William W."/>
        </authorList>
    </citation>
    <scope>NUCLEOTIDE SEQUENCE</scope>
</reference>
<accession>A0A8J2X3F2</accession>
<sequence length="1076" mass="112199">MFRLAVWLCLATRARGDGLLVLTSPGYATVGVGEALVFEVVDASGAVAAPVVRVGGEVAAVALRSARPLADNATAWTFRLFLELGAHAVEACAGCCVSMIARVVRPAGHRSLQSFYHGRGDCAFTESERVVLLLDDVAACGTLAHHRLRVVVEPPADAIERRAVEHSLLTSLACAAATELVVAGGAAAAPPWLRAPPAVDGRGRRRTGAFPSFAWGAPGEPTYVLYVGSGATPNHTDTAPALAMALAARPPHARLSLVWPRGAPDADDVRTHENLVGLRDHVARCARAKMPLPPYVCGRRARVAGFVRLDLAFVDATKATPQHRARDVVVRLLEHGGAFGVHVEKLDANNSLARADLAWTLENLAGAPSYEALTPADPKNGSIRETASLFVLHGADAREVATAFAAVETWTGPTCGAIACPREGAWIDYAATVSTTDRVQVKLVDSDVAFRDCAHGALVAREDPATTPRFFGRGLLLRQPPCEGQVWSACAAERVRDAVAWREAVSTFDEAGAVRALAGLVKAGLALARSRVAHRDLHAGNVLVAEGRVVVVDFSWAARLDDRREWARDPALSATPGVGEHALHAHAIADESDAAALARLVELAAPRADARAQDVASVLVAALDAHARSSVALAGAEDALAAARDALLDPTVVVARPAPPETHHACPPTPEPAIGAHVFVLWGVAEHAWPRLVPRIAAEAEILHVARLAAAPSCARILRLYGHQPLAYSVLEGKCGFVRGRAPALVVVARFDALPLLPVEDAATDGVINRAADARAVALKAALRADFRDLGIAVPDYVHGTVDACEARRDALLLAGVRLADLVAARGARPGPDPIAGGEVHVFERPCAAGEPPCGWRDLSEAIAAAAATTRLAVYRNPGPCLAGDGACGDLDLLVENVDAALLALGVAGAGTDAASARPAAGAVSEAWSEHHFGVHLAGGAMALVEVRAVDDPAGFGDGVGDGWRRDMLARRECAPWGEGGACVVSERDQFYALLHGALADGARIQARYADALESMAPRVGDDAAAAVTNGTVAALAAHLAAFLESCGYLESVGAEALGRLAREADYPLPTYVKNA</sequence>
<dbReference type="OrthoDB" id="10682929at2759"/>
<protein>
    <recommendedName>
        <fullName evidence="4">Protein kinase domain-containing protein</fullName>
    </recommendedName>
</protein>
<evidence type="ECO:0000313" key="2">
    <source>
        <dbReference type="EMBL" id="CAH0378933.1"/>
    </source>
</evidence>
<organism evidence="2 3">
    <name type="scientific">Pelagomonas calceolata</name>
    <dbReference type="NCBI Taxonomy" id="35677"/>
    <lineage>
        <taxon>Eukaryota</taxon>
        <taxon>Sar</taxon>
        <taxon>Stramenopiles</taxon>
        <taxon>Ochrophyta</taxon>
        <taxon>Pelagophyceae</taxon>
        <taxon>Pelagomonadales</taxon>
        <taxon>Pelagomonadaceae</taxon>
        <taxon>Pelagomonas</taxon>
    </lineage>
</organism>
<dbReference type="SUPFAM" id="SSF56112">
    <property type="entry name" value="Protein kinase-like (PK-like)"/>
    <property type="match status" value="1"/>
</dbReference>
<evidence type="ECO:0000313" key="3">
    <source>
        <dbReference type="Proteomes" id="UP000789595"/>
    </source>
</evidence>
<gene>
    <name evidence="2" type="ORF">PECAL_6P05340</name>
</gene>
<dbReference type="Proteomes" id="UP000789595">
    <property type="component" value="Unassembled WGS sequence"/>
</dbReference>
<dbReference type="AlphaFoldDB" id="A0A8J2X3F2"/>
<name>A0A8J2X3F2_9STRA</name>
<proteinExistence type="predicted"/>
<feature type="signal peptide" evidence="1">
    <location>
        <begin position="1"/>
        <end position="16"/>
    </location>
</feature>
<dbReference type="EMBL" id="CAKKNE010000006">
    <property type="protein sequence ID" value="CAH0378933.1"/>
    <property type="molecule type" value="Genomic_DNA"/>
</dbReference>
<evidence type="ECO:0008006" key="4">
    <source>
        <dbReference type="Google" id="ProtNLM"/>
    </source>
</evidence>
<keyword evidence="3" id="KW-1185">Reference proteome</keyword>
<comment type="caution">
    <text evidence="2">The sequence shown here is derived from an EMBL/GenBank/DDBJ whole genome shotgun (WGS) entry which is preliminary data.</text>
</comment>
<evidence type="ECO:0000256" key="1">
    <source>
        <dbReference type="SAM" id="SignalP"/>
    </source>
</evidence>
<dbReference type="Gene3D" id="1.10.510.10">
    <property type="entry name" value="Transferase(Phosphotransferase) domain 1"/>
    <property type="match status" value="1"/>
</dbReference>
<dbReference type="InterPro" id="IPR011009">
    <property type="entry name" value="Kinase-like_dom_sf"/>
</dbReference>
<keyword evidence="1" id="KW-0732">Signal</keyword>
<feature type="chain" id="PRO_5035276953" description="Protein kinase domain-containing protein" evidence="1">
    <location>
        <begin position="17"/>
        <end position="1076"/>
    </location>
</feature>